<dbReference type="RefSeq" id="WP_059146398.1">
    <property type="nucleotide sequence ID" value="NZ_LLZJ01000366.1"/>
</dbReference>
<reference evidence="2" key="1">
    <citation type="submission" date="2015-10" db="EMBL/GenBank/DDBJ databases">
        <authorList>
            <person name="Ju K.-S."/>
            <person name="Doroghazi J.R."/>
            <person name="Metcalf W.W."/>
        </authorList>
    </citation>
    <scope>NUCLEOTIDE SEQUENCE [LARGE SCALE GENOMIC DNA]</scope>
    <source>
        <strain evidence="2">NRRL F-8817</strain>
    </source>
</reference>
<evidence type="ECO:0000313" key="1">
    <source>
        <dbReference type="EMBL" id="KUL49157.1"/>
    </source>
</evidence>
<proteinExistence type="predicted"/>
<accession>A0A0X3VX74</accession>
<organism evidence="1 2">
    <name type="scientific">Streptomyces violaceusniger</name>
    <dbReference type="NCBI Taxonomy" id="68280"/>
    <lineage>
        <taxon>Bacteria</taxon>
        <taxon>Bacillati</taxon>
        <taxon>Actinomycetota</taxon>
        <taxon>Actinomycetes</taxon>
        <taxon>Kitasatosporales</taxon>
        <taxon>Streptomycetaceae</taxon>
        <taxon>Streptomyces</taxon>
        <taxon>Streptomyces violaceusniger group</taxon>
    </lineage>
</organism>
<gene>
    <name evidence="1" type="ORF">ADL28_27205</name>
</gene>
<comment type="caution">
    <text evidence="1">The sequence shown here is derived from an EMBL/GenBank/DDBJ whole genome shotgun (WGS) entry which is preliminary data.</text>
</comment>
<evidence type="ECO:0000313" key="2">
    <source>
        <dbReference type="Proteomes" id="UP000053413"/>
    </source>
</evidence>
<dbReference type="EMBL" id="LLZJ01000366">
    <property type="protein sequence ID" value="KUL49157.1"/>
    <property type="molecule type" value="Genomic_DNA"/>
</dbReference>
<dbReference type="GeneID" id="97428197"/>
<dbReference type="Gene3D" id="3.50.30.40">
    <property type="entry name" value="Ribonuclease E inhibitor RraA/RraA-like"/>
    <property type="match status" value="1"/>
</dbReference>
<name>A0A0X3VX74_STRVO</name>
<dbReference type="AlphaFoldDB" id="A0A0X3VX74"/>
<protein>
    <submittedName>
        <fullName evidence="1">Uncharacterized protein</fullName>
    </submittedName>
</protein>
<dbReference type="Proteomes" id="UP000053413">
    <property type="component" value="Unassembled WGS sequence"/>
</dbReference>
<sequence>MRADADGVVVVRREDVPDVIRTSRARVEAEDAYIADYRVGESVIEASRPAEVLEAKGLVVDA</sequence>